<organism evidence="2">
    <name type="scientific">Aspergillus flavus</name>
    <dbReference type="NCBI Taxonomy" id="5059"/>
    <lineage>
        <taxon>Eukaryota</taxon>
        <taxon>Fungi</taxon>
        <taxon>Dikarya</taxon>
        <taxon>Ascomycota</taxon>
        <taxon>Pezizomycotina</taxon>
        <taxon>Eurotiomycetes</taxon>
        <taxon>Eurotiomycetidae</taxon>
        <taxon>Eurotiales</taxon>
        <taxon>Aspergillaceae</taxon>
        <taxon>Aspergillus</taxon>
        <taxon>Aspergillus subgen. Circumdati</taxon>
    </lineage>
</organism>
<reference evidence="2" key="1">
    <citation type="submission" date="2019-04" db="EMBL/GenBank/DDBJ databases">
        <title>Friends and foes A comparative genomics study of 23 Aspergillus species from section Flavi.</title>
        <authorList>
            <consortium name="DOE Joint Genome Institute"/>
            <person name="Kjaerbolling I."/>
            <person name="Vesth T."/>
            <person name="Frisvad J.C."/>
            <person name="Nybo J.L."/>
            <person name="Theobald S."/>
            <person name="Kildgaard S."/>
            <person name="Isbrandt T."/>
            <person name="Kuo A."/>
            <person name="Sato A."/>
            <person name="Lyhne E.K."/>
            <person name="Kogle M.E."/>
            <person name="Wiebenga A."/>
            <person name="Kun R.S."/>
            <person name="Lubbers R.J."/>
            <person name="Makela M.R."/>
            <person name="Barry K."/>
            <person name="Chovatia M."/>
            <person name="Clum A."/>
            <person name="Daum C."/>
            <person name="Haridas S."/>
            <person name="He G."/>
            <person name="LaButti K."/>
            <person name="Lipzen A."/>
            <person name="Mondo S."/>
            <person name="Riley R."/>
            <person name="Salamov A."/>
            <person name="Simmons B.A."/>
            <person name="Magnuson J.K."/>
            <person name="Henrissat B."/>
            <person name="Mortensen U.H."/>
            <person name="Larsen T.O."/>
            <person name="Devries R.P."/>
            <person name="Grigoriev I.V."/>
            <person name="Machida M."/>
            <person name="Baker S.E."/>
            <person name="Andersen M.R."/>
        </authorList>
    </citation>
    <scope>NUCLEOTIDE SEQUENCE [LARGE SCALE GENOMIC DNA]</scope>
    <source>
        <strain evidence="2">CBS 121.62</strain>
    </source>
</reference>
<dbReference type="VEuPathDB" id="FungiDB:F9C07_6225"/>
<feature type="region of interest" description="Disordered" evidence="1">
    <location>
        <begin position="286"/>
        <end position="307"/>
    </location>
</feature>
<evidence type="ECO:0000256" key="1">
    <source>
        <dbReference type="SAM" id="MobiDB-lite"/>
    </source>
</evidence>
<dbReference type="VEuPathDB" id="FungiDB:AFLA_011324"/>
<dbReference type="EMBL" id="ML734772">
    <property type="protein sequence ID" value="KAB8240169.1"/>
    <property type="molecule type" value="Genomic_DNA"/>
</dbReference>
<dbReference type="Proteomes" id="UP000325434">
    <property type="component" value="Unassembled WGS sequence"/>
</dbReference>
<name>A0A5N6GG54_ASPFL</name>
<evidence type="ECO:0000313" key="2">
    <source>
        <dbReference type="EMBL" id="KAB8240169.1"/>
    </source>
</evidence>
<dbReference type="AlphaFoldDB" id="A0A5N6GG54"/>
<gene>
    <name evidence="2" type="ORF">BDV35DRAFT_398891</name>
</gene>
<protein>
    <submittedName>
        <fullName evidence="2">Uncharacterized protein</fullName>
    </submittedName>
</protein>
<proteinExistence type="predicted"/>
<accession>A0A5N6GG54</accession>
<sequence length="373" mass="42259">MSTPPPCEAPLTPPETPHRCGSRLIIKSQEHEGQHLAENLELDRAWQELERTLFAMFLPGLARRILEEVPDLRTLDSSRVLNRSFYMAYQSNPLFLIRRALQKMCPPAWELREMGLPWARPCTVEYFRCLKMKEQPAPTITVANYMSHYAYESMVVARIIGAIFTTEQHAYLCHHESLLEAVHDACMRIWTFCRIFGCGKGREGDWEGQQEWLCGGAQVRQPSGPSVVGWSRNSEVLDLAPDSFGRGNGGGLSSYDIKMMLLVWDRLTRRLRSKIQSYPWTYPSRESEEEAVDRSSTRAIADETTPSPSVDEWIGSVMVLGLAAVDYLLSSADPIREADRLGWTVGPTTTTTRAEEGGFLRDACVRRVRQLTS</sequence>